<reference evidence="1 2" key="1">
    <citation type="submission" date="2016-10" db="EMBL/GenBank/DDBJ databases">
        <authorList>
            <person name="de Groot N.N."/>
        </authorList>
    </citation>
    <scope>NUCLEOTIDE SEQUENCE [LARGE SCALE GENOMIC DNA]</scope>
    <source>
        <strain evidence="1 2">DSM 29340</strain>
    </source>
</reference>
<evidence type="ECO:0000313" key="1">
    <source>
        <dbReference type="EMBL" id="SEJ07145.1"/>
    </source>
</evidence>
<proteinExistence type="predicted"/>
<gene>
    <name evidence="1" type="ORF">SAMN05444007_103261</name>
</gene>
<dbReference type="GO" id="GO:0016491">
    <property type="term" value="F:oxidoreductase activity"/>
    <property type="evidence" value="ECO:0007669"/>
    <property type="project" value="InterPro"/>
</dbReference>
<dbReference type="SUPFAM" id="SSF55469">
    <property type="entry name" value="FMN-dependent nitroreductase-like"/>
    <property type="match status" value="1"/>
</dbReference>
<dbReference type="Proteomes" id="UP000199379">
    <property type="component" value="Unassembled WGS sequence"/>
</dbReference>
<organism evidence="1 2">
    <name type="scientific">Cribrihabitans marinus</name>
    <dbReference type="NCBI Taxonomy" id="1227549"/>
    <lineage>
        <taxon>Bacteria</taxon>
        <taxon>Pseudomonadati</taxon>
        <taxon>Pseudomonadota</taxon>
        <taxon>Alphaproteobacteria</taxon>
        <taxon>Rhodobacterales</taxon>
        <taxon>Paracoccaceae</taxon>
        <taxon>Cribrihabitans</taxon>
    </lineage>
</organism>
<evidence type="ECO:0000313" key="2">
    <source>
        <dbReference type="Proteomes" id="UP000199379"/>
    </source>
</evidence>
<evidence type="ECO:0008006" key="3">
    <source>
        <dbReference type="Google" id="ProtNLM"/>
    </source>
</evidence>
<dbReference type="STRING" id="1227549.SAMN05444007_103261"/>
<protein>
    <recommendedName>
        <fullName evidence="3">Nitroreductase family protein</fullName>
    </recommendedName>
</protein>
<dbReference type="NCBIfam" id="NF047509">
    <property type="entry name" value="Rv3131_FMN_oxido"/>
    <property type="match status" value="1"/>
</dbReference>
<accession>A0A1H6W4D4</accession>
<dbReference type="EMBL" id="FNYD01000003">
    <property type="protein sequence ID" value="SEJ07145.1"/>
    <property type="molecule type" value="Genomic_DNA"/>
</dbReference>
<name>A0A1H6W4D4_9RHOB</name>
<sequence length="309" mass="33877">MEGDDELTLFFDTEKQLPHTDPFDRQLTIGLGCFLELMRMAGNAAGYSIDIALFPEGEDEAGLDSRPIARAKFTQSSPIIDPLFEHVMARRSNKEPFDTSRAVPPDALTRILAVGEHAQIGGSIDQDEIAYWRELTTEALRIEIETPHTYKESIDLMRIGKAEVNANPDGIDFSGALFETLALAGVMTREALLDPDSLGFREGLKIVTENTRTAMGHLWMVTSGNSRREQIAAGADWLRVNLACTAEGLGFQPLSQALQEYPEMAELYATTHGNLAPDGGTVQMLARIGYGPDVPVSPRWPIDTKIGSV</sequence>
<keyword evidence="2" id="KW-1185">Reference proteome</keyword>
<dbReference type="Gene3D" id="3.40.109.10">
    <property type="entry name" value="NADH Oxidase"/>
    <property type="match status" value="1"/>
</dbReference>
<dbReference type="InterPro" id="IPR000415">
    <property type="entry name" value="Nitroreductase-like"/>
</dbReference>
<dbReference type="AlphaFoldDB" id="A0A1H6W4D4"/>